<feature type="region of interest" description="Disordered" evidence="1">
    <location>
        <begin position="1"/>
        <end position="36"/>
    </location>
</feature>
<feature type="compositionally biased region" description="Polar residues" evidence="1">
    <location>
        <begin position="1"/>
        <end position="23"/>
    </location>
</feature>
<protein>
    <submittedName>
        <fullName evidence="2">Uncharacterized protein</fullName>
    </submittedName>
</protein>
<sequence length="177" mass="19916">MNQYRATTPDTGRTQASMGSDNQHAPADGLHEDERRTGMQTEQYQATQETRRAGLRALRAALLQSHKEVIQYDRGQYERLRGPIPAGQFVQIVTEDDHFRWLDPLSRLIVEIDEELDGGEHHDDTCRAVAGAAEKLFGPSGDPAFRQRYHEALQDEPAVTVAHGQLMSVIVQLRKLS</sequence>
<evidence type="ECO:0000313" key="2">
    <source>
        <dbReference type="EMBL" id="CAG9165726.1"/>
    </source>
</evidence>
<proteinExistence type="predicted"/>
<gene>
    <name evidence="2" type="ORF">LMG21510_00184</name>
</gene>
<reference evidence="2 3" key="1">
    <citation type="submission" date="2021-08" db="EMBL/GenBank/DDBJ databases">
        <authorList>
            <person name="Peeters C."/>
        </authorList>
    </citation>
    <scope>NUCLEOTIDE SEQUENCE [LARGE SCALE GENOMIC DNA]</scope>
    <source>
        <strain evidence="2 3">LMG 21510</strain>
    </source>
</reference>
<comment type="caution">
    <text evidence="2">The sequence shown here is derived from an EMBL/GenBank/DDBJ whole genome shotgun (WGS) entry which is preliminary data.</text>
</comment>
<dbReference type="Proteomes" id="UP000721236">
    <property type="component" value="Unassembled WGS sequence"/>
</dbReference>
<accession>A0ABM8WEK2</accession>
<evidence type="ECO:0000313" key="3">
    <source>
        <dbReference type="Proteomes" id="UP000721236"/>
    </source>
</evidence>
<dbReference type="EMBL" id="CAJZAH010000001">
    <property type="protein sequence ID" value="CAG9165726.1"/>
    <property type="molecule type" value="Genomic_DNA"/>
</dbReference>
<name>A0ABM8WEK2_9BURK</name>
<keyword evidence="3" id="KW-1185">Reference proteome</keyword>
<organism evidence="2 3">
    <name type="scientific">Cupriavidus respiraculi</name>
    <dbReference type="NCBI Taxonomy" id="195930"/>
    <lineage>
        <taxon>Bacteria</taxon>
        <taxon>Pseudomonadati</taxon>
        <taxon>Pseudomonadota</taxon>
        <taxon>Betaproteobacteria</taxon>
        <taxon>Burkholderiales</taxon>
        <taxon>Burkholderiaceae</taxon>
        <taxon>Cupriavidus</taxon>
    </lineage>
</organism>
<evidence type="ECO:0000256" key="1">
    <source>
        <dbReference type="SAM" id="MobiDB-lite"/>
    </source>
</evidence>